<dbReference type="Gene3D" id="2.40.50.40">
    <property type="match status" value="1"/>
</dbReference>
<evidence type="ECO:0000313" key="3">
    <source>
        <dbReference type="Proteomes" id="UP000192578"/>
    </source>
</evidence>
<comment type="caution">
    <text evidence="2">The sequence shown here is derived from an EMBL/GenBank/DDBJ whole genome shotgun (WGS) entry which is preliminary data.</text>
</comment>
<dbReference type="InterPro" id="IPR023780">
    <property type="entry name" value="Chromo_domain"/>
</dbReference>
<organism evidence="2 3">
    <name type="scientific">Hypsibius exemplaris</name>
    <name type="common">Freshwater tardigrade</name>
    <dbReference type="NCBI Taxonomy" id="2072580"/>
    <lineage>
        <taxon>Eukaryota</taxon>
        <taxon>Metazoa</taxon>
        <taxon>Ecdysozoa</taxon>
        <taxon>Tardigrada</taxon>
        <taxon>Eutardigrada</taxon>
        <taxon>Parachela</taxon>
        <taxon>Hypsibioidea</taxon>
        <taxon>Hypsibiidae</taxon>
        <taxon>Hypsibius</taxon>
    </lineage>
</organism>
<name>A0A1W0WUE3_HYPEX</name>
<dbReference type="OrthoDB" id="340605at2759"/>
<dbReference type="CDD" id="cd00024">
    <property type="entry name" value="CD_CSD"/>
    <property type="match status" value="1"/>
</dbReference>
<dbReference type="PROSITE" id="PS50013">
    <property type="entry name" value="CHROMO_2"/>
    <property type="match status" value="1"/>
</dbReference>
<dbReference type="Pfam" id="PF00385">
    <property type="entry name" value="Chromo"/>
    <property type="match status" value="1"/>
</dbReference>
<proteinExistence type="predicted"/>
<dbReference type="InterPro" id="IPR000953">
    <property type="entry name" value="Chromo/chromo_shadow_dom"/>
</dbReference>
<evidence type="ECO:0000259" key="1">
    <source>
        <dbReference type="PROSITE" id="PS50013"/>
    </source>
</evidence>
<protein>
    <recommendedName>
        <fullName evidence="1">Chromo domain-containing protein</fullName>
    </recommendedName>
</protein>
<dbReference type="AlphaFoldDB" id="A0A1W0WUE3"/>
<dbReference type="EMBL" id="MTYJ01000045">
    <property type="protein sequence ID" value="OQV18814.1"/>
    <property type="molecule type" value="Genomic_DNA"/>
</dbReference>
<dbReference type="SUPFAM" id="SSF54160">
    <property type="entry name" value="Chromo domain-like"/>
    <property type="match status" value="1"/>
</dbReference>
<dbReference type="InterPro" id="IPR016197">
    <property type="entry name" value="Chromo-like_dom_sf"/>
</dbReference>
<feature type="domain" description="Chromo" evidence="1">
    <location>
        <begin position="74"/>
        <end position="136"/>
    </location>
</feature>
<gene>
    <name evidence="2" type="ORF">BV898_07071</name>
</gene>
<keyword evidence="3" id="KW-1185">Reference proteome</keyword>
<sequence>MEVDFSAILKPKKLSSRISLFRKEQIRALFFLQAPTTMARNTYCVESPKKKKKKAATVPIHPVQKKGHVTGDSWEVEAILDYRMSPGASLEDVEGARRNVFFAVKWKGYPETQLSLEPVTNLIGSMDLVKKFLGEHRLNLVVDAKTQEAWIEQLPEKLTTTESETV</sequence>
<accession>A0A1W0WUE3</accession>
<dbReference type="SMART" id="SM00298">
    <property type="entry name" value="CHROMO"/>
    <property type="match status" value="1"/>
</dbReference>
<dbReference type="Proteomes" id="UP000192578">
    <property type="component" value="Unassembled WGS sequence"/>
</dbReference>
<evidence type="ECO:0000313" key="2">
    <source>
        <dbReference type="EMBL" id="OQV18814.1"/>
    </source>
</evidence>
<reference evidence="3" key="1">
    <citation type="submission" date="2017-01" db="EMBL/GenBank/DDBJ databases">
        <title>Comparative genomics of anhydrobiosis in the tardigrade Hypsibius dujardini.</title>
        <authorList>
            <person name="Yoshida Y."/>
            <person name="Koutsovoulos G."/>
            <person name="Laetsch D."/>
            <person name="Stevens L."/>
            <person name="Kumar S."/>
            <person name="Horikawa D."/>
            <person name="Ishino K."/>
            <person name="Komine S."/>
            <person name="Tomita M."/>
            <person name="Blaxter M."/>
            <person name="Arakawa K."/>
        </authorList>
    </citation>
    <scope>NUCLEOTIDE SEQUENCE [LARGE SCALE GENOMIC DNA]</scope>
    <source>
        <strain evidence="3">Z151</strain>
    </source>
</reference>